<comment type="caution">
    <text evidence="5">The sequence shown here is derived from an EMBL/GenBank/DDBJ whole genome shotgun (WGS) entry which is preliminary data.</text>
</comment>
<dbReference type="InterPro" id="IPR006162">
    <property type="entry name" value="Ppantetheine_attach_site"/>
</dbReference>
<organism evidence="5 6">
    <name type="scientific">Streptomyces caniferus</name>
    <dbReference type="NCBI Taxonomy" id="285557"/>
    <lineage>
        <taxon>Bacteria</taxon>
        <taxon>Bacillati</taxon>
        <taxon>Actinomycetota</taxon>
        <taxon>Actinomycetes</taxon>
        <taxon>Kitasatosporales</taxon>
        <taxon>Streptomycetaceae</taxon>
        <taxon>Streptomyces</taxon>
    </lineage>
</organism>
<proteinExistence type="predicted"/>
<dbReference type="PROSITE" id="PS00455">
    <property type="entry name" value="AMP_BINDING"/>
    <property type="match status" value="1"/>
</dbReference>
<dbReference type="PANTHER" id="PTHR45527">
    <property type="entry name" value="NONRIBOSOMAL PEPTIDE SYNTHETASE"/>
    <property type="match status" value="1"/>
</dbReference>
<evidence type="ECO:0000259" key="4">
    <source>
        <dbReference type="PROSITE" id="PS50075"/>
    </source>
</evidence>
<dbReference type="InterPro" id="IPR020845">
    <property type="entry name" value="AMP-binding_CS"/>
</dbReference>
<dbReference type="Pfam" id="PF13193">
    <property type="entry name" value="AMP-binding_C"/>
    <property type="match status" value="1"/>
</dbReference>
<evidence type="ECO:0000256" key="2">
    <source>
        <dbReference type="ARBA" id="ARBA00022553"/>
    </source>
</evidence>
<dbReference type="Pfam" id="PF00501">
    <property type="entry name" value="AMP-binding"/>
    <property type="match status" value="1"/>
</dbReference>
<dbReference type="GO" id="GO:0005829">
    <property type="term" value="C:cytosol"/>
    <property type="evidence" value="ECO:0007669"/>
    <property type="project" value="TreeGrafter"/>
</dbReference>
<dbReference type="GO" id="GO:0017000">
    <property type="term" value="P:antibiotic biosynthetic process"/>
    <property type="evidence" value="ECO:0007669"/>
    <property type="project" value="UniProtKB-ARBA"/>
</dbReference>
<dbReference type="InterPro" id="IPR025110">
    <property type="entry name" value="AMP-bd_C"/>
</dbReference>
<dbReference type="GO" id="GO:0043041">
    <property type="term" value="P:amino acid activation for nonribosomal peptide biosynthetic process"/>
    <property type="evidence" value="ECO:0007669"/>
    <property type="project" value="TreeGrafter"/>
</dbReference>
<dbReference type="InterPro" id="IPR010071">
    <property type="entry name" value="AA_adenyl_dom"/>
</dbReference>
<dbReference type="FunFam" id="3.40.50.12780:FF:000012">
    <property type="entry name" value="Non-ribosomal peptide synthetase"/>
    <property type="match status" value="1"/>
</dbReference>
<dbReference type="PRINTS" id="PR00154">
    <property type="entry name" value="AMPBINDING"/>
</dbReference>
<feature type="region of interest" description="Disordered" evidence="3">
    <location>
        <begin position="1"/>
        <end position="22"/>
    </location>
</feature>
<dbReference type="EMBL" id="BLIN01000003">
    <property type="protein sequence ID" value="GFE06911.1"/>
    <property type="molecule type" value="Genomic_DNA"/>
</dbReference>
<gene>
    <name evidence="5" type="ORF">Scani_31790</name>
</gene>
<evidence type="ECO:0000256" key="3">
    <source>
        <dbReference type="SAM" id="MobiDB-lite"/>
    </source>
</evidence>
<dbReference type="FunFam" id="3.40.50.980:FF:000001">
    <property type="entry name" value="Non-ribosomal peptide synthetase"/>
    <property type="match status" value="1"/>
</dbReference>
<protein>
    <recommendedName>
        <fullName evidence="4">Carrier domain-containing protein</fullName>
    </recommendedName>
</protein>
<dbReference type="Gene3D" id="1.10.1200.10">
    <property type="entry name" value="ACP-like"/>
    <property type="match status" value="1"/>
</dbReference>
<name>A0A640S902_9ACTN</name>
<dbReference type="GO" id="GO:0031177">
    <property type="term" value="F:phosphopantetheine binding"/>
    <property type="evidence" value="ECO:0007669"/>
    <property type="project" value="InterPro"/>
</dbReference>
<dbReference type="PANTHER" id="PTHR45527:SF1">
    <property type="entry name" value="FATTY ACID SYNTHASE"/>
    <property type="match status" value="1"/>
</dbReference>
<dbReference type="SUPFAM" id="SSF56801">
    <property type="entry name" value="Acetyl-CoA synthetase-like"/>
    <property type="match status" value="1"/>
</dbReference>
<dbReference type="GO" id="GO:0044550">
    <property type="term" value="P:secondary metabolite biosynthetic process"/>
    <property type="evidence" value="ECO:0007669"/>
    <property type="project" value="TreeGrafter"/>
</dbReference>
<dbReference type="NCBIfam" id="TIGR01733">
    <property type="entry name" value="AA-adenyl-dom"/>
    <property type="match status" value="1"/>
</dbReference>
<dbReference type="PROSITE" id="PS00012">
    <property type="entry name" value="PHOSPHOPANTETHEINE"/>
    <property type="match status" value="1"/>
</dbReference>
<sequence>MRMESMTDQPRPRTGGPAALGDGAAHGIVLRLTDPARIRAARTNTERAAASAAARRTGSFWLQHAEIPSTARRADRMRQREVRRPLHDADPGLRTVLTCYPDGVADLVVVARRGVLDHAGLRALLHGLTAPDRDVSALVTALRERTARGAAGRPPAPAPSWGLVEDAFPEIQEPPELVEPEHPADKAEFAPEVAVAAAAVALSRYERSATVRLAVIVTEPAGRAPGAKVIPVDAGDEQPLSTLVAQVRTALRSPAEESADALPPVCLVLTGHTPDAEYVPLAPQAVPLTLTWHGDEGAVLAAGHTHDPAAVHPVVARDFARHTRHLAAQLADAAPGRTVGDLALLDGPEADAVLALGRTTRTGPPGAATLHDAVARFAREQPDALAVCDATRRLTYRELDARAADWARVLVDRGAGPGRFVGVCLKRTTDLVVALLAVLKTGAAYVPLDPQAPDERLRHIAEDAGLALVVTTLSGFPAAEGTGVLRPAALTAAAPESAGTALPSAGPDDPAYVIYTSGTTGRPKGVVVAHRNVLALLDATAHDLDLGTGDVWTFFHSAAFDFSVWEIWGCLLTGGRLVVVPHLVTRTPEDFHALVLREGVTVLSQTPSAFAGFLEMDARTAAAPAPRLIVFGGEAFDPHMVGTWFSRHPDSACRLVNMYGITETTVHVTARDVRSWDGHERPRCVGRPLPGWSVSVRDDRGRPLPPGAVGEIWVGGAGLALRYLNRPELTAERFADDRFSGERLYRSGDLGRLRLDGALDHVGRLDEQVKIRGFRIELGEVRSVLVGDPGVVDAAVVVEGQEAGPAHARLVAYTVLAEGTATADVRRRSAAILPDYMVPAEFVALAVLPLTLNGKLDRAALPATRRPLTAPPGGGQGRPVDGTDPAAAMLAVWRSVLAADLGPDDHFFTAGGNSLLAVRLLEALRRQGFGTVSMRDLYRHPTPAALAAVTGAPLAPPVA</sequence>
<dbReference type="InterPro" id="IPR045851">
    <property type="entry name" value="AMP-bd_C_sf"/>
</dbReference>
<keyword evidence="2" id="KW-0597">Phosphoprotein</keyword>
<reference evidence="5 6" key="1">
    <citation type="submission" date="2019-12" db="EMBL/GenBank/DDBJ databases">
        <title>Whole genome shotgun sequence of Streptomyces caniferus NBRC 15389.</title>
        <authorList>
            <person name="Ichikawa N."/>
            <person name="Kimura A."/>
            <person name="Kitahashi Y."/>
            <person name="Komaki H."/>
            <person name="Tamura T."/>
        </authorList>
    </citation>
    <scope>NUCLEOTIDE SEQUENCE [LARGE SCALE GENOMIC DNA]</scope>
    <source>
        <strain evidence="5 6">NBRC 15389</strain>
    </source>
</reference>
<feature type="domain" description="Carrier" evidence="4">
    <location>
        <begin position="880"/>
        <end position="954"/>
    </location>
</feature>
<dbReference type="InterPro" id="IPR020806">
    <property type="entry name" value="PKS_PP-bd"/>
</dbReference>
<evidence type="ECO:0000256" key="1">
    <source>
        <dbReference type="ARBA" id="ARBA00022450"/>
    </source>
</evidence>
<dbReference type="Pfam" id="PF00550">
    <property type="entry name" value="PP-binding"/>
    <property type="match status" value="1"/>
</dbReference>
<dbReference type="InterPro" id="IPR009081">
    <property type="entry name" value="PP-bd_ACP"/>
</dbReference>
<dbReference type="SUPFAM" id="SSF47336">
    <property type="entry name" value="ACP-like"/>
    <property type="match status" value="1"/>
</dbReference>
<dbReference type="AlphaFoldDB" id="A0A640S902"/>
<dbReference type="InterPro" id="IPR020459">
    <property type="entry name" value="AMP-binding"/>
</dbReference>
<dbReference type="InterPro" id="IPR036736">
    <property type="entry name" value="ACP-like_sf"/>
</dbReference>
<dbReference type="Gene3D" id="3.40.50.12780">
    <property type="entry name" value="N-terminal domain of ligase-like"/>
    <property type="match status" value="1"/>
</dbReference>
<dbReference type="PROSITE" id="PS50075">
    <property type="entry name" value="CARRIER"/>
    <property type="match status" value="1"/>
</dbReference>
<accession>A0A640S902</accession>
<dbReference type="Gene3D" id="3.30.300.30">
    <property type="match status" value="1"/>
</dbReference>
<evidence type="ECO:0000313" key="6">
    <source>
        <dbReference type="Proteomes" id="UP000435837"/>
    </source>
</evidence>
<evidence type="ECO:0000313" key="5">
    <source>
        <dbReference type="EMBL" id="GFE06911.1"/>
    </source>
</evidence>
<dbReference type="SMART" id="SM00823">
    <property type="entry name" value="PKS_PP"/>
    <property type="match status" value="1"/>
</dbReference>
<dbReference type="Proteomes" id="UP000435837">
    <property type="component" value="Unassembled WGS sequence"/>
</dbReference>
<dbReference type="InterPro" id="IPR042099">
    <property type="entry name" value="ANL_N_sf"/>
</dbReference>
<dbReference type="CDD" id="cd17643">
    <property type="entry name" value="A_NRPS_Cytc1-like"/>
    <property type="match status" value="1"/>
</dbReference>
<dbReference type="InterPro" id="IPR000873">
    <property type="entry name" value="AMP-dep_synth/lig_dom"/>
</dbReference>
<keyword evidence="1" id="KW-0596">Phosphopantetheine</keyword>